<proteinExistence type="predicted"/>
<reference evidence="3" key="1">
    <citation type="submission" date="2016-10" db="EMBL/GenBank/DDBJ databases">
        <authorList>
            <person name="Varghese N."/>
            <person name="Submissions S."/>
        </authorList>
    </citation>
    <scope>NUCLEOTIDE SEQUENCE [LARGE SCALE GENOMIC DNA]</scope>
    <source>
        <strain evidence="3">CGMCC 4.5579</strain>
    </source>
</reference>
<feature type="compositionally biased region" description="Basic and acidic residues" evidence="1">
    <location>
        <begin position="258"/>
        <end position="270"/>
    </location>
</feature>
<evidence type="ECO:0000313" key="2">
    <source>
        <dbReference type="EMBL" id="SFP74215.1"/>
    </source>
</evidence>
<protein>
    <submittedName>
        <fullName evidence="2">Uncharacterized protein</fullName>
    </submittedName>
</protein>
<organism evidence="2 3">
    <name type="scientific">Amycolatopsis arida</name>
    <dbReference type="NCBI Taxonomy" id="587909"/>
    <lineage>
        <taxon>Bacteria</taxon>
        <taxon>Bacillati</taxon>
        <taxon>Actinomycetota</taxon>
        <taxon>Actinomycetes</taxon>
        <taxon>Pseudonocardiales</taxon>
        <taxon>Pseudonocardiaceae</taxon>
        <taxon>Amycolatopsis</taxon>
    </lineage>
</organism>
<dbReference type="AlphaFoldDB" id="A0A1I5STZ3"/>
<accession>A0A1I5STZ3</accession>
<dbReference type="Proteomes" id="UP000198727">
    <property type="component" value="Unassembled WGS sequence"/>
</dbReference>
<gene>
    <name evidence="2" type="ORF">SAMN05421810_103272</name>
</gene>
<sequence length="309" mass="33362">MRAGGGRRARAAPGSVGHPVPAAVLRRAGDPGRVRDPMAATGLWRAGHPGPVGDPVPTAGLWRPVDGSRAPVTAGGPRCVVDRWYRRRAGRARHAVDPRRAGIPESRHPLRFGCAPRWLRRPSWRLRGGPGYRRSAGRDARCLRAGFPALAERLVPAGVRRPPRLRGPRRLCRPWRLHLRRLGLRRFHGGWGGLGVRSAPGRPGSGLRAGPGLLAGVPRHHLGHADATVRVHGAAPSAAGAGTGSAGVVWHRVSLRARDGGSDRRGDDPWCRSASGSPVRRRSLSYGYPPFVTTPSRDFFYTALFNRPD</sequence>
<feature type="region of interest" description="Disordered" evidence="1">
    <location>
        <begin position="258"/>
        <end position="280"/>
    </location>
</feature>
<keyword evidence="3" id="KW-1185">Reference proteome</keyword>
<evidence type="ECO:0000313" key="3">
    <source>
        <dbReference type="Proteomes" id="UP000198727"/>
    </source>
</evidence>
<dbReference type="EMBL" id="FOWW01000003">
    <property type="protein sequence ID" value="SFP74215.1"/>
    <property type="molecule type" value="Genomic_DNA"/>
</dbReference>
<evidence type="ECO:0000256" key="1">
    <source>
        <dbReference type="SAM" id="MobiDB-lite"/>
    </source>
</evidence>
<name>A0A1I5STZ3_9PSEU</name>